<comment type="caution">
    <text evidence="1">The sequence shown here is derived from an EMBL/GenBank/DDBJ whole genome shotgun (WGS) entry which is preliminary data.</text>
</comment>
<name>A0A1U7M141_9FIRM</name>
<dbReference type="InterPro" id="IPR036514">
    <property type="entry name" value="SGNH_hydro_sf"/>
</dbReference>
<dbReference type="EMBL" id="MJIH01000001">
    <property type="protein sequence ID" value="OLR65390.1"/>
    <property type="molecule type" value="Genomic_DNA"/>
</dbReference>
<dbReference type="SUPFAM" id="SSF52266">
    <property type="entry name" value="SGNH hydrolase"/>
    <property type="match status" value="1"/>
</dbReference>
<organism evidence="1 2">
    <name type="scientific">Peptoniphilus porci</name>
    <dbReference type="NCBI Taxonomy" id="2652280"/>
    <lineage>
        <taxon>Bacteria</taxon>
        <taxon>Bacillati</taxon>
        <taxon>Bacillota</taxon>
        <taxon>Tissierellia</taxon>
        <taxon>Tissierellales</taxon>
        <taxon>Peptoniphilaceae</taxon>
        <taxon>Peptoniphilus</taxon>
    </lineage>
</organism>
<evidence type="ECO:0000313" key="1">
    <source>
        <dbReference type="EMBL" id="OLR65390.1"/>
    </source>
</evidence>
<protein>
    <submittedName>
        <fullName evidence="1">Uncharacterized protein</fullName>
    </submittedName>
</protein>
<dbReference type="Proteomes" id="UP000187166">
    <property type="component" value="Unassembled WGS sequence"/>
</dbReference>
<sequence length="342" mass="40448">MKKFLKFLKSIIFIAIVIFGIIELNSLFMRKSLSKPWDMGNKIGGFFNEAEDYNAMFFGSSHTYCSFEPLVIYENTGVKSYVLGSQKQPLQVTASYVKEALRIKNPSVIFVDIQSSIYKIQEDSSVVNSYSDYLPMSKNKLEMILKKVPKEFKAMSILPLISYHSRWDELKYEDYNFDKTSYKDYLKGYVLLKGQSKDFRENIFEDEDNYLNSITSFDEKNYLKENLKAFDEIIDLANRNGVKLYFVKTPVYDYNLYKKNINTIEKYLEKRDATFIDFNKFYDEIKLTKDDFYDPHHLNVQGAEKFNLFFIDYMKKEGIFQENLANDKAWQENIKIYDINKS</sequence>
<reference evidence="1 2" key="1">
    <citation type="journal article" date="2016" name="Appl. Environ. Microbiol.">
        <title>Function and Phylogeny of Bacterial Butyryl Coenzyme A:Acetate Transferases and Their Diversity in the Proximal Colon of Swine.</title>
        <authorList>
            <person name="Trachsel J."/>
            <person name="Bayles D.O."/>
            <person name="Looft T."/>
            <person name="Levine U.Y."/>
            <person name="Allen H.K."/>
        </authorList>
    </citation>
    <scope>NUCLEOTIDE SEQUENCE [LARGE SCALE GENOMIC DNA]</scope>
    <source>
        <strain evidence="1 2">35-6-1</strain>
    </source>
</reference>
<dbReference type="STRING" id="1465756.BIV18_07640"/>
<accession>A0A1U7M141</accession>
<dbReference type="AlphaFoldDB" id="A0A1U7M141"/>
<keyword evidence="2" id="KW-1185">Reference proteome</keyword>
<gene>
    <name evidence="1" type="ORF">BIV18_07640</name>
</gene>
<dbReference type="RefSeq" id="WP_075660031.1">
    <property type="nucleotide sequence ID" value="NZ_JABDSR010000005.1"/>
</dbReference>
<evidence type="ECO:0000313" key="2">
    <source>
        <dbReference type="Proteomes" id="UP000187166"/>
    </source>
</evidence>
<accession>A0A848RL51</accession>
<dbReference type="Gene3D" id="3.40.50.1110">
    <property type="entry name" value="SGNH hydrolase"/>
    <property type="match status" value="1"/>
</dbReference>
<proteinExistence type="predicted"/>